<comment type="caution">
    <text evidence="6">The sequence shown here is derived from an EMBL/GenBank/DDBJ whole genome shotgun (WGS) entry which is preliminary data.</text>
</comment>
<dbReference type="SUPFAM" id="SSF51905">
    <property type="entry name" value="FAD/NAD(P)-binding domain"/>
    <property type="match status" value="1"/>
</dbReference>
<proteinExistence type="predicted"/>
<sequence>MSLVRIAIIGAGPAGLTLARLLLNSPNLNVIVFESDQSRMYRGQGGTLDLHPDTGLEALKKAGLWEKFTKHARYDGEAVTICDKKLQKYVRLSGAEEDSSRGRPEIDRAALRTILLDSLPSDMIRWGCHLRAIDENHNLVFDHGVETGFDLVVGADGAWSKVRKLLSDQKPVYSGIGGQQTGDGSLYTSCWGQRSEDWMQTGSCEIQSPESIKKTIREEFQDWHPELFDLVGKGEDAVALSLYMLPVGWCWEHRPGVTLIGDAAHLMTPFAGEGVNLSMQDALMLSQAILRATGSSAPTHKLLAEIRAFEKDLLVRAERTAAHTKDMLNWMMFTDGTPRSTIDKFALRMMTFHDKTFLEHVRYPLLAALIKGYFFLYNLWY</sequence>
<dbReference type="GO" id="GO:0071949">
    <property type="term" value="F:FAD binding"/>
    <property type="evidence" value="ECO:0007669"/>
    <property type="project" value="InterPro"/>
</dbReference>
<dbReference type="AlphaFoldDB" id="A0AAD6GBP0"/>
<feature type="domain" description="FAD-binding" evidence="5">
    <location>
        <begin position="257"/>
        <end position="298"/>
    </location>
</feature>
<accession>A0AAD6GBP0</accession>
<keyword evidence="1" id="KW-0285">Flavoprotein</keyword>
<gene>
    <name evidence="6" type="ORF">N7494_012902</name>
</gene>
<evidence type="ECO:0000256" key="4">
    <source>
        <dbReference type="ARBA" id="ARBA00023033"/>
    </source>
</evidence>
<keyword evidence="3" id="KW-0560">Oxidoreductase</keyword>
<dbReference type="Pfam" id="PF01494">
    <property type="entry name" value="FAD_binding_3"/>
    <property type="match status" value="2"/>
</dbReference>
<protein>
    <recommendedName>
        <fullName evidence="5">FAD-binding domain-containing protein</fullName>
    </recommendedName>
</protein>
<keyword evidence="7" id="KW-1185">Reference proteome</keyword>
<name>A0AAD6GBP0_9EURO</name>
<dbReference type="InterPro" id="IPR036188">
    <property type="entry name" value="FAD/NAD-bd_sf"/>
</dbReference>
<organism evidence="6 7">
    <name type="scientific">Penicillium frequentans</name>
    <dbReference type="NCBI Taxonomy" id="3151616"/>
    <lineage>
        <taxon>Eukaryota</taxon>
        <taxon>Fungi</taxon>
        <taxon>Dikarya</taxon>
        <taxon>Ascomycota</taxon>
        <taxon>Pezizomycotina</taxon>
        <taxon>Eurotiomycetes</taxon>
        <taxon>Eurotiomycetidae</taxon>
        <taxon>Eurotiales</taxon>
        <taxon>Aspergillaceae</taxon>
        <taxon>Penicillium</taxon>
    </lineage>
</organism>
<evidence type="ECO:0000256" key="2">
    <source>
        <dbReference type="ARBA" id="ARBA00022827"/>
    </source>
</evidence>
<feature type="domain" description="FAD-binding" evidence="5">
    <location>
        <begin position="5"/>
        <end position="167"/>
    </location>
</feature>
<evidence type="ECO:0000313" key="7">
    <source>
        <dbReference type="Proteomes" id="UP001220324"/>
    </source>
</evidence>
<evidence type="ECO:0000256" key="1">
    <source>
        <dbReference type="ARBA" id="ARBA00022630"/>
    </source>
</evidence>
<reference evidence="6 7" key="1">
    <citation type="journal article" date="2023" name="IMA Fungus">
        <title>Comparative genomic study of the Penicillium genus elucidates a diverse pangenome and 15 lateral gene transfer events.</title>
        <authorList>
            <person name="Petersen C."/>
            <person name="Sorensen T."/>
            <person name="Nielsen M.R."/>
            <person name="Sondergaard T.E."/>
            <person name="Sorensen J.L."/>
            <person name="Fitzpatrick D.A."/>
            <person name="Frisvad J.C."/>
            <person name="Nielsen K.L."/>
        </authorList>
    </citation>
    <scope>NUCLEOTIDE SEQUENCE [LARGE SCALE GENOMIC DNA]</scope>
    <source>
        <strain evidence="6 7">IBT 35679</strain>
    </source>
</reference>
<dbReference type="Gene3D" id="3.50.50.60">
    <property type="entry name" value="FAD/NAD(P)-binding domain"/>
    <property type="match status" value="1"/>
</dbReference>
<dbReference type="PANTHER" id="PTHR46972">
    <property type="entry name" value="MONOOXYGENASE ASQM-RELATED"/>
    <property type="match status" value="1"/>
</dbReference>
<dbReference type="EMBL" id="JAQIZZ010000008">
    <property type="protein sequence ID" value="KAJ5526252.1"/>
    <property type="molecule type" value="Genomic_DNA"/>
</dbReference>
<evidence type="ECO:0000259" key="5">
    <source>
        <dbReference type="Pfam" id="PF01494"/>
    </source>
</evidence>
<evidence type="ECO:0000256" key="3">
    <source>
        <dbReference type="ARBA" id="ARBA00023002"/>
    </source>
</evidence>
<dbReference type="GO" id="GO:0004497">
    <property type="term" value="F:monooxygenase activity"/>
    <property type="evidence" value="ECO:0007669"/>
    <property type="project" value="UniProtKB-KW"/>
</dbReference>
<keyword evidence="2" id="KW-0274">FAD</keyword>
<dbReference type="InterPro" id="IPR002938">
    <property type="entry name" value="FAD-bd"/>
</dbReference>
<dbReference type="Proteomes" id="UP001220324">
    <property type="component" value="Unassembled WGS sequence"/>
</dbReference>
<dbReference type="PANTHER" id="PTHR46972:SF1">
    <property type="entry name" value="FAD DEPENDENT OXIDOREDUCTASE DOMAIN-CONTAINING PROTEIN"/>
    <property type="match status" value="1"/>
</dbReference>
<keyword evidence="4" id="KW-0503">Monooxygenase</keyword>
<evidence type="ECO:0000313" key="6">
    <source>
        <dbReference type="EMBL" id="KAJ5526252.1"/>
    </source>
</evidence>
<dbReference type="PRINTS" id="PR00420">
    <property type="entry name" value="RNGMNOXGNASE"/>
</dbReference>